<accession>A0A1J4QKY4</accession>
<keyword evidence="9" id="KW-1185">Reference proteome</keyword>
<feature type="transmembrane region" description="Helical" evidence="7">
    <location>
        <begin position="6"/>
        <end position="21"/>
    </location>
</feature>
<comment type="caution">
    <text evidence="8">The sequence shown here is derived from an EMBL/GenBank/DDBJ whole genome shotgun (WGS) entry which is preliminary data.</text>
</comment>
<organism evidence="8 9">
    <name type="scientific">Oceanisphaera psychrotolerans</name>
    <dbReference type="NCBI Taxonomy" id="1414654"/>
    <lineage>
        <taxon>Bacteria</taxon>
        <taxon>Pseudomonadati</taxon>
        <taxon>Pseudomonadota</taxon>
        <taxon>Gammaproteobacteria</taxon>
        <taxon>Aeromonadales</taxon>
        <taxon>Aeromonadaceae</taxon>
        <taxon>Oceanisphaera</taxon>
    </lineage>
</organism>
<comment type="subcellular location">
    <subcellularLocation>
        <location evidence="1">Cell membrane</location>
        <topology evidence="1">Multi-pass membrane protein</topology>
    </subcellularLocation>
</comment>
<dbReference type="OrthoDB" id="9799219at2"/>
<evidence type="ECO:0000256" key="2">
    <source>
        <dbReference type="ARBA" id="ARBA00010388"/>
    </source>
</evidence>
<dbReference type="STRING" id="1414654.BFR47_08380"/>
<protein>
    <submittedName>
        <fullName evidence="8">Cation:proton antiporter</fullName>
    </submittedName>
</protein>
<dbReference type="AlphaFoldDB" id="A0A1J4QKY4"/>
<dbReference type="EMBL" id="MDKE01000002">
    <property type="protein sequence ID" value="OIN14296.1"/>
    <property type="molecule type" value="Genomic_DNA"/>
</dbReference>
<keyword evidence="3" id="KW-1003">Cell membrane</keyword>
<evidence type="ECO:0000256" key="5">
    <source>
        <dbReference type="ARBA" id="ARBA00022989"/>
    </source>
</evidence>
<feature type="transmembrane region" description="Helical" evidence="7">
    <location>
        <begin position="72"/>
        <end position="95"/>
    </location>
</feature>
<dbReference type="PANTHER" id="PTHR34583">
    <property type="entry name" value="ANTIPORTER SUBUNIT MNHC2-RELATED"/>
    <property type="match status" value="1"/>
</dbReference>
<evidence type="ECO:0000313" key="8">
    <source>
        <dbReference type="EMBL" id="OIN14296.1"/>
    </source>
</evidence>
<name>A0A1J4QKY4_9GAMM</name>
<evidence type="ECO:0000256" key="4">
    <source>
        <dbReference type="ARBA" id="ARBA00022692"/>
    </source>
</evidence>
<dbReference type="InterPro" id="IPR039428">
    <property type="entry name" value="NUOK/Mnh_C1-like"/>
</dbReference>
<evidence type="ECO:0000256" key="6">
    <source>
        <dbReference type="ARBA" id="ARBA00023136"/>
    </source>
</evidence>
<keyword evidence="6 7" id="KW-0472">Membrane</keyword>
<gene>
    <name evidence="8" type="ORF">BFR47_08380</name>
</gene>
<reference evidence="8 9" key="1">
    <citation type="submission" date="2016-07" db="EMBL/GenBank/DDBJ databases">
        <title>Draft Genome Sequence of Oceanisphaera psychrotolerans, isolated from coastal sediment samples.</title>
        <authorList>
            <person name="Zhuo S."/>
            <person name="Ruan Z."/>
        </authorList>
    </citation>
    <scope>NUCLEOTIDE SEQUENCE [LARGE SCALE GENOMIC DNA]</scope>
    <source>
        <strain evidence="8 9">LAM-WHM-ZC</strain>
    </source>
</reference>
<keyword evidence="4 7" id="KW-0812">Transmembrane</keyword>
<dbReference type="Pfam" id="PF00420">
    <property type="entry name" value="Oxidored_q2"/>
    <property type="match status" value="1"/>
</dbReference>
<dbReference type="GO" id="GO:0005886">
    <property type="term" value="C:plasma membrane"/>
    <property type="evidence" value="ECO:0007669"/>
    <property type="project" value="UniProtKB-SubCell"/>
</dbReference>
<dbReference type="Gene3D" id="1.10.287.3510">
    <property type="match status" value="1"/>
</dbReference>
<keyword evidence="5 7" id="KW-1133">Transmembrane helix</keyword>
<proteinExistence type="inferred from homology"/>
<comment type="similarity">
    <text evidence="2">Belongs to the CPA3 antiporters (TC 2.A.63) subunit C family.</text>
</comment>
<evidence type="ECO:0000256" key="3">
    <source>
        <dbReference type="ARBA" id="ARBA00022475"/>
    </source>
</evidence>
<dbReference type="RefSeq" id="WP_071471286.1">
    <property type="nucleotide sequence ID" value="NZ_MDKE01000002.1"/>
</dbReference>
<evidence type="ECO:0000256" key="1">
    <source>
        <dbReference type="ARBA" id="ARBA00004651"/>
    </source>
</evidence>
<dbReference type="PANTHER" id="PTHR34583:SF2">
    <property type="entry name" value="ANTIPORTER SUBUNIT MNHC2-RELATED"/>
    <property type="match status" value="1"/>
</dbReference>
<dbReference type="InterPro" id="IPR050601">
    <property type="entry name" value="CPA3_antiporter_subunitC"/>
</dbReference>
<evidence type="ECO:0000313" key="9">
    <source>
        <dbReference type="Proteomes" id="UP000243073"/>
    </source>
</evidence>
<dbReference type="Proteomes" id="UP000243073">
    <property type="component" value="Unassembled WGS sequence"/>
</dbReference>
<dbReference type="NCBIfam" id="NF009302">
    <property type="entry name" value="PRK12659.1"/>
    <property type="match status" value="1"/>
</dbReference>
<feature type="transmembrane region" description="Helical" evidence="7">
    <location>
        <begin position="28"/>
        <end position="52"/>
    </location>
</feature>
<evidence type="ECO:0000256" key="7">
    <source>
        <dbReference type="SAM" id="Phobius"/>
    </source>
</evidence>
<sequence length="115" mass="12211">MENLFAFVIGGLYATSLFMMLRRSIVKLVIGLMILSNAANLLILTGGGLVRGAPPLIPEGLYHPVGVTADPLPQALILTAIVISFGVLAFAVVLIHRAYEVIGADDMNEMKSTDS</sequence>